<dbReference type="AlphaFoldDB" id="A0A196SPE9"/>
<evidence type="ECO:0000313" key="3">
    <source>
        <dbReference type="EMBL" id="OAO18057.1"/>
    </source>
</evidence>
<feature type="signal peptide" evidence="1">
    <location>
        <begin position="1"/>
        <end position="16"/>
    </location>
</feature>
<comment type="caution">
    <text evidence="3">The sequence shown here is derived from an EMBL/GenBank/DDBJ whole genome shotgun (WGS) entry which is preliminary data.</text>
</comment>
<evidence type="ECO:0000313" key="4">
    <source>
        <dbReference type="Proteomes" id="UP000078348"/>
    </source>
</evidence>
<proteinExistence type="predicted"/>
<evidence type="ECO:0000259" key="2">
    <source>
        <dbReference type="Pfam" id="PF00266"/>
    </source>
</evidence>
<dbReference type="GO" id="GO:0043545">
    <property type="term" value="P:molybdopterin cofactor metabolic process"/>
    <property type="evidence" value="ECO:0007669"/>
    <property type="project" value="TreeGrafter"/>
</dbReference>
<dbReference type="InterPro" id="IPR015424">
    <property type="entry name" value="PyrdxlP-dep_Trfase"/>
</dbReference>
<dbReference type="PANTHER" id="PTHR14237:SF80">
    <property type="entry name" value="MOLYBDENUM COFACTOR SULFURASE"/>
    <property type="match status" value="1"/>
</dbReference>
<keyword evidence="4" id="KW-1185">Reference proteome</keyword>
<dbReference type="InterPro" id="IPR015422">
    <property type="entry name" value="PyrdxlP-dep_Trfase_small"/>
</dbReference>
<dbReference type="InterPro" id="IPR000192">
    <property type="entry name" value="Aminotrans_V_dom"/>
</dbReference>
<dbReference type="InterPro" id="IPR015421">
    <property type="entry name" value="PyrdxlP-dep_Trfase_major"/>
</dbReference>
<dbReference type="GO" id="GO:0008265">
    <property type="term" value="F:molybdenum cofactor sulfurtransferase activity"/>
    <property type="evidence" value="ECO:0007669"/>
    <property type="project" value="TreeGrafter"/>
</dbReference>
<dbReference type="Proteomes" id="UP000078348">
    <property type="component" value="Unassembled WGS sequence"/>
</dbReference>
<gene>
    <name evidence="3" type="ORF">AV274_0205</name>
</gene>
<protein>
    <submittedName>
        <fullName evidence="3">Molybdenum cofactor sulfurase</fullName>
    </submittedName>
</protein>
<name>A0A196SPE9_BLAHN</name>
<sequence>MNRILLFAAFFAIALSYSVDFEDLPTFLEEDEIRDEMSRPEFVDFMSRFGNDYGYNNTIDDLRENDMKRLKGAVYLDYTGSGMYRESQVQKCANLLLNGVYGNAHSRSPSSLNTEHLVENMRERILSYFHASPEEYSVIFTSGATGALHTVGEIFPWTKDSTFYYLAENHNSVLGIREYAYRFGSGFRVLNEEDLPKDEACAFKCEGDLKQMYGKVDKNYTYSLFAFPAEDNFAGVKYPLSWIQQVQEDYFHNGHKWLVLLDAAAFVPTNRLDLSLVKPDFVSMSFYKMFGFPTGLGALLIRNKNLDIMNKLYWGGGTVSMASDKDHYCVFHGRPCSRFEDGTINFLSIACLHYGFDSMEELGIDNINKHVYALTRYLYEQLVALHHSNGRPLVEIYGKHHANNKDVQGGIISLNFLHSDGSYIGYYEIQTDSAKQNIHIRTGCHCNPGACRKYLNESDEVLKKLSLEKNSCSDTNDMVNGHPVGGIRISLGYMTTFNDIMAFVDFAKQYIDA</sequence>
<dbReference type="EMBL" id="LXWW01000009">
    <property type="protein sequence ID" value="OAO18057.1"/>
    <property type="molecule type" value="Genomic_DNA"/>
</dbReference>
<dbReference type="Pfam" id="PF00266">
    <property type="entry name" value="Aminotran_5"/>
    <property type="match status" value="1"/>
</dbReference>
<dbReference type="OrthoDB" id="10264306at2759"/>
<feature type="chain" id="PRO_5008274737" evidence="1">
    <location>
        <begin position="17"/>
        <end position="513"/>
    </location>
</feature>
<dbReference type="SUPFAM" id="SSF53383">
    <property type="entry name" value="PLP-dependent transferases"/>
    <property type="match status" value="1"/>
</dbReference>
<keyword evidence="1" id="KW-0732">Signal</keyword>
<dbReference type="PANTHER" id="PTHR14237">
    <property type="entry name" value="MOLYBDOPTERIN COFACTOR SULFURASE MOSC"/>
    <property type="match status" value="1"/>
</dbReference>
<dbReference type="STRING" id="478820.A0A196SPE9"/>
<organism evidence="3 4">
    <name type="scientific">Blastocystis sp. subtype 1 (strain ATCC 50177 / NandII)</name>
    <dbReference type="NCBI Taxonomy" id="478820"/>
    <lineage>
        <taxon>Eukaryota</taxon>
        <taxon>Sar</taxon>
        <taxon>Stramenopiles</taxon>
        <taxon>Bigyra</taxon>
        <taxon>Opalozoa</taxon>
        <taxon>Opalinata</taxon>
        <taxon>Blastocystidae</taxon>
        <taxon>Blastocystis</taxon>
    </lineage>
</organism>
<dbReference type="Gene3D" id="3.40.640.10">
    <property type="entry name" value="Type I PLP-dependent aspartate aminotransferase-like (Major domain)"/>
    <property type="match status" value="1"/>
</dbReference>
<evidence type="ECO:0000256" key="1">
    <source>
        <dbReference type="SAM" id="SignalP"/>
    </source>
</evidence>
<feature type="domain" description="Aminotransferase class V" evidence="2">
    <location>
        <begin position="74"/>
        <end position="503"/>
    </location>
</feature>
<accession>A0A196SPE9</accession>
<reference evidence="3 4" key="1">
    <citation type="submission" date="2016-05" db="EMBL/GenBank/DDBJ databases">
        <title>Nuclear genome of Blastocystis sp. subtype 1 NandII.</title>
        <authorList>
            <person name="Gentekaki E."/>
            <person name="Curtis B."/>
            <person name="Stairs C."/>
            <person name="Eme L."/>
            <person name="Herman E."/>
            <person name="Klimes V."/>
            <person name="Arias M.C."/>
            <person name="Elias M."/>
            <person name="Hilliou F."/>
            <person name="Klute M."/>
            <person name="Malik S.-B."/>
            <person name="Pightling A."/>
            <person name="Rachubinski R."/>
            <person name="Salas D."/>
            <person name="Schlacht A."/>
            <person name="Suga H."/>
            <person name="Archibald J."/>
            <person name="Ball S.G."/>
            <person name="Clark G."/>
            <person name="Dacks J."/>
            <person name="Van Der Giezen M."/>
            <person name="Tsaousis A."/>
            <person name="Roger A."/>
        </authorList>
    </citation>
    <scope>NUCLEOTIDE SEQUENCE [LARGE SCALE GENOMIC DNA]</scope>
    <source>
        <strain evidence="4">ATCC 50177 / NandII</strain>
    </source>
</reference>
<dbReference type="Gene3D" id="3.90.1150.10">
    <property type="entry name" value="Aspartate Aminotransferase, domain 1"/>
    <property type="match status" value="1"/>
</dbReference>